<keyword evidence="2" id="KW-1185">Reference proteome</keyword>
<reference evidence="1 2" key="1">
    <citation type="submission" date="2021-01" db="EMBL/GenBank/DDBJ databases">
        <title>Sequencing the genomes of 1000 actinobacteria strains.</title>
        <authorList>
            <person name="Klenk H.-P."/>
        </authorList>
    </citation>
    <scope>NUCLEOTIDE SEQUENCE [LARGE SCALE GENOMIC DNA]</scope>
    <source>
        <strain evidence="1 2">DSM 46000</strain>
    </source>
</reference>
<accession>A0ABS2LFC9</accession>
<name>A0ABS2LFC9_9CELL</name>
<dbReference type="EMBL" id="JAFBBO010000001">
    <property type="protein sequence ID" value="MBM7479120.1"/>
    <property type="molecule type" value="Genomic_DNA"/>
</dbReference>
<evidence type="ECO:0000313" key="1">
    <source>
        <dbReference type="EMBL" id="MBM7479120.1"/>
    </source>
</evidence>
<dbReference type="RefSeq" id="WP_205307109.1">
    <property type="nucleotide sequence ID" value="NZ_BAAAVF010000009.1"/>
</dbReference>
<organism evidence="1 2">
    <name type="scientific">Oerskovia jenensis</name>
    <dbReference type="NCBI Taxonomy" id="162169"/>
    <lineage>
        <taxon>Bacteria</taxon>
        <taxon>Bacillati</taxon>
        <taxon>Actinomycetota</taxon>
        <taxon>Actinomycetes</taxon>
        <taxon>Micrococcales</taxon>
        <taxon>Cellulomonadaceae</taxon>
        <taxon>Oerskovia</taxon>
    </lineage>
</organism>
<sequence length="210" mass="21546">MDNETTTFPLTTFELATLLSLVEGAAAAQSAASLRIPDPKDAVSRRAGLSSLVVRGLVDLGHGRITPQGKAGAVAGVLTTADQWVEIGVARRDTADAAVLVGAGQDVLLLSPRGFDVWDVLPVDGSKDLVDAGIELARQGVEVTGADEPVAVSVKVTRATGSAVASAHRDAQGGWQVAIEPADPDGRLTILDDAPADQSEALATLRKALP</sequence>
<protein>
    <submittedName>
        <fullName evidence="1">Uncharacterized protein</fullName>
    </submittedName>
</protein>
<evidence type="ECO:0000313" key="2">
    <source>
        <dbReference type="Proteomes" id="UP000698059"/>
    </source>
</evidence>
<comment type="caution">
    <text evidence="1">The sequence shown here is derived from an EMBL/GenBank/DDBJ whole genome shotgun (WGS) entry which is preliminary data.</text>
</comment>
<gene>
    <name evidence="1" type="ORF">JOD49_002040</name>
</gene>
<dbReference type="Proteomes" id="UP000698059">
    <property type="component" value="Unassembled WGS sequence"/>
</dbReference>
<proteinExistence type="predicted"/>